<feature type="transmembrane region" description="Helical" evidence="1">
    <location>
        <begin position="105"/>
        <end position="127"/>
    </location>
</feature>
<name>A0A0H2VG96_STAES</name>
<dbReference type="InterPro" id="IPR009845">
    <property type="entry name" value="DUF1405"/>
</dbReference>
<dbReference type="RefSeq" id="WP_001831230.1">
    <property type="nucleotide sequence ID" value="NC_004461.1"/>
</dbReference>
<feature type="transmembrane region" description="Helical" evidence="1">
    <location>
        <begin position="14"/>
        <end position="34"/>
    </location>
</feature>
<dbReference type="Pfam" id="PF07187">
    <property type="entry name" value="DUF1405"/>
    <property type="match status" value="1"/>
</dbReference>
<proteinExistence type="predicted"/>
<dbReference type="HOGENOM" id="CLU_103291_1_0_9"/>
<dbReference type="OrthoDB" id="152213at2"/>
<gene>
    <name evidence="2" type="ordered locus">SE_1150</name>
</gene>
<keyword evidence="1" id="KW-0472">Membrane</keyword>
<feature type="transmembrane region" description="Helical" evidence="1">
    <location>
        <begin position="134"/>
        <end position="153"/>
    </location>
</feature>
<dbReference type="Proteomes" id="UP000001411">
    <property type="component" value="Chromosome"/>
</dbReference>
<keyword evidence="1" id="KW-0812">Transmembrane</keyword>
<evidence type="ECO:0000256" key="1">
    <source>
        <dbReference type="SAM" id="Phobius"/>
    </source>
</evidence>
<dbReference type="EMBL" id="AE015929">
    <property type="protein sequence ID" value="AAO04747.1"/>
    <property type="molecule type" value="Genomic_DNA"/>
</dbReference>
<organism evidence="2 3">
    <name type="scientific">Staphylococcus epidermidis (strain ATCC 12228 / FDA PCI 1200)</name>
    <dbReference type="NCBI Taxonomy" id="176280"/>
    <lineage>
        <taxon>Bacteria</taxon>
        <taxon>Bacillati</taxon>
        <taxon>Bacillota</taxon>
        <taxon>Bacilli</taxon>
        <taxon>Bacillales</taxon>
        <taxon>Staphylococcaceae</taxon>
        <taxon>Staphylococcus</taxon>
    </lineage>
</organism>
<dbReference type="eggNOG" id="COG4347">
    <property type="taxonomic scope" value="Bacteria"/>
</dbReference>
<evidence type="ECO:0008006" key="4">
    <source>
        <dbReference type="Google" id="ProtNLM"/>
    </source>
</evidence>
<dbReference type="PATRIC" id="fig|176280.10.peg.1122"/>
<feature type="transmembrane region" description="Helical" evidence="1">
    <location>
        <begin position="77"/>
        <end position="99"/>
    </location>
</feature>
<reference evidence="2 3" key="1">
    <citation type="journal article" date="2003" name="Mol. Microbiol.">
        <title>Genome-based analysis of virulence genes in a non-biofilm-forming Staphylococcus epidermidis strain (ATCC 12228).</title>
        <authorList>
            <person name="Zhang Y.Q."/>
            <person name="Ren S.X."/>
            <person name="Li H.L."/>
            <person name="Wang Y.X."/>
            <person name="Fu G."/>
            <person name="Yang J."/>
            <person name="Qin Z.Q."/>
            <person name="Miao Y.G."/>
            <person name="Wang W.Y."/>
            <person name="Chen R.S."/>
            <person name="Shen Y."/>
            <person name="Chen Z."/>
            <person name="Yuan Z.H."/>
            <person name="Zhao G.P."/>
            <person name="Qu D."/>
            <person name="Danchin A."/>
            <person name="Wen Y.M."/>
        </authorList>
    </citation>
    <scope>NUCLEOTIDE SEQUENCE [LARGE SCALE GENOMIC DNA]</scope>
    <source>
        <strain evidence="3">ATCC 12228 / FDA PCI 1200</strain>
    </source>
</reference>
<dbReference type="PANTHER" id="PTHR40042:SF1">
    <property type="entry name" value="DUF1405 DOMAIN-CONTAINING PROTEIN"/>
    <property type="match status" value="1"/>
</dbReference>
<protein>
    <recommendedName>
        <fullName evidence="4">DUF1405 domain-containing protein</fullName>
    </recommendedName>
</protein>
<dbReference type="KEGG" id="sep:SE_1150"/>
<dbReference type="GeneID" id="50018728"/>
<dbReference type="AlphaFoldDB" id="A0A0H2VG96"/>
<feature type="transmembrane region" description="Helical" evidence="1">
    <location>
        <begin position="165"/>
        <end position="184"/>
    </location>
</feature>
<accession>A0A0H2VG96</accession>
<evidence type="ECO:0000313" key="2">
    <source>
        <dbReference type="EMBL" id="AAO04747.1"/>
    </source>
</evidence>
<dbReference type="PANTHER" id="PTHR40042">
    <property type="entry name" value="HYPOTHETICAL MEMBRANE SPANNING PROTEIN"/>
    <property type="match status" value="1"/>
</dbReference>
<evidence type="ECO:0000313" key="3">
    <source>
        <dbReference type="Proteomes" id="UP000001411"/>
    </source>
</evidence>
<sequence length="197" mass="23307">MYQWLWETSLYQKWLISFILICNIFGTIYGYHWYSSQLANTPNYFKLFVPDSPTATLFLCLSLLFILFNKRYALIDALAFITLFKYGSWAVIMNILMFIKMNDIAINGLMLLISHAIMILEAIYFYPRFKISKLAGLMSFIWVTINDVIDYIYGQYPYYDFIAKHLIEVGVLAYSLTIISYILFLKLQKWLKVKTFD</sequence>
<feature type="transmembrane region" description="Helical" evidence="1">
    <location>
        <begin position="54"/>
        <end position="70"/>
    </location>
</feature>
<keyword evidence="1" id="KW-1133">Transmembrane helix</keyword>